<dbReference type="EMBL" id="UGYK01000002">
    <property type="protein sequence ID" value="SUI56314.1"/>
    <property type="molecule type" value="Genomic_DNA"/>
</dbReference>
<sequence length="77" mass="8984">MCSFATIVSTDIHRIEDTMYNFSRYQAKELALAYMSGKKHDLSPQEFLQQLKSSERSFEHLLKHGSEMPRDVLVKSF</sequence>
<protein>
    <submittedName>
        <fullName evidence="1">Uncharacterized protein</fullName>
    </submittedName>
</protein>
<dbReference type="AlphaFoldDB" id="A0A379Z6L0"/>
<reference evidence="1 2" key="1">
    <citation type="submission" date="2018-06" db="EMBL/GenBank/DDBJ databases">
        <authorList>
            <consortium name="Pathogen Informatics"/>
            <person name="Doyle S."/>
        </authorList>
    </citation>
    <scope>NUCLEOTIDE SEQUENCE [LARGE SCALE GENOMIC DNA]</scope>
    <source>
        <strain evidence="1 2">NCTC10211</strain>
    </source>
</reference>
<name>A0A379Z6L0_SERMA</name>
<dbReference type="Proteomes" id="UP000254765">
    <property type="component" value="Unassembled WGS sequence"/>
</dbReference>
<gene>
    <name evidence="1" type="ORF">NCTC10211_03219</name>
</gene>
<proteinExistence type="predicted"/>
<organism evidence="1 2">
    <name type="scientific">Serratia marcescens</name>
    <dbReference type="NCBI Taxonomy" id="615"/>
    <lineage>
        <taxon>Bacteria</taxon>
        <taxon>Pseudomonadati</taxon>
        <taxon>Pseudomonadota</taxon>
        <taxon>Gammaproteobacteria</taxon>
        <taxon>Enterobacterales</taxon>
        <taxon>Yersiniaceae</taxon>
        <taxon>Serratia</taxon>
    </lineage>
</organism>
<evidence type="ECO:0000313" key="2">
    <source>
        <dbReference type="Proteomes" id="UP000254765"/>
    </source>
</evidence>
<accession>A0A379Z6L0</accession>
<evidence type="ECO:0000313" key="1">
    <source>
        <dbReference type="EMBL" id="SUI56314.1"/>
    </source>
</evidence>